<sequence>MSEESDAGRPSEFSDSLECFETISDFEDFEDVKSDDEYLEKWSPKYHVSMFIASFIRKNIRRHRYEAIRQSLDSCIP</sequence>
<name>A0AAV0XTR8_9HEMI</name>
<comment type="caution">
    <text evidence="1">The sequence shown here is derived from an EMBL/GenBank/DDBJ whole genome shotgun (WGS) entry which is preliminary data.</text>
</comment>
<protein>
    <submittedName>
        <fullName evidence="1">Uncharacterized protein</fullName>
    </submittedName>
</protein>
<proteinExistence type="predicted"/>
<organism evidence="1 2">
    <name type="scientific">Macrosiphum euphorbiae</name>
    <name type="common">potato aphid</name>
    <dbReference type="NCBI Taxonomy" id="13131"/>
    <lineage>
        <taxon>Eukaryota</taxon>
        <taxon>Metazoa</taxon>
        <taxon>Ecdysozoa</taxon>
        <taxon>Arthropoda</taxon>
        <taxon>Hexapoda</taxon>
        <taxon>Insecta</taxon>
        <taxon>Pterygota</taxon>
        <taxon>Neoptera</taxon>
        <taxon>Paraneoptera</taxon>
        <taxon>Hemiptera</taxon>
        <taxon>Sternorrhyncha</taxon>
        <taxon>Aphidomorpha</taxon>
        <taxon>Aphidoidea</taxon>
        <taxon>Aphididae</taxon>
        <taxon>Macrosiphini</taxon>
        <taxon>Macrosiphum</taxon>
    </lineage>
</organism>
<accession>A0AAV0XTR8</accession>
<keyword evidence="2" id="KW-1185">Reference proteome</keyword>
<dbReference type="EMBL" id="CARXXK010000705">
    <property type="protein sequence ID" value="CAI6371049.1"/>
    <property type="molecule type" value="Genomic_DNA"/>
</dbReference>
<evidence type="ECO:0000313" key="1">
    <source>
        <dbReference type="EMBL" id="CAI6371049.1"/>
    </source>
</evidence>
<dbReference type="AlphaFoldDB" id="A0AAV0XTR8"/>
<evidence type="ECO:0000313" key="2">
    <source>
        <dbReference type="Proteomes" id="UP001160148"/>
    </source>
</evidence>
<gene>
    <name evidence="1" type="ORF">MEUPH1_LOCUS25099</name>
</gene>
<reference evidence="1 2" key="1">
    <citation type="submission" date="2023-01" db="EMBL/GenBank/DDBJ databases">
        <authorList>
            <person name="Whitehead M."/>
        </authorList>
    </citation>
    <scope>NUCLEOTIDE SEQUENCE [LARGE SCALE GENOMIC DNA]</scope>
</reference>
<dbReference type="Proteomes" id="UP001160148">
    <property type="component" value="Unassembled WGS sequence"/>
</dbReference>